<evidence type="ECO:0000313" key="1">
    <source>
        <dbReference type="EMBL" id="VDI08063.1"/>
    </source>
</evidence>
<name>A0A8B6CNI8_MYTGA</name>
<accession>A0A8B6CNI8</accession>
<reference evidence="1" key="1">
    <citation type="submission" date="2018-11" db="EMBL/GenBank/DDBJ databases">
        <authorList>
            <person name="Alioto T."/>
            <person name="Alioto T."/>
        </authorList>
    </citation>
    <scope>NUCLEOTIDE SEQUENCE</scope>
</reference>
<evidence type="ECO:0000313" key="2">
    <source>
        <dbReference type="Proteomes" id="UP000596742"/>
    </source>
</evidence>
<dbReference type="Proteomes" id="UP000596742">
    <property type="component" value="Unassembled WGS sequence"/>
</dbReference>
<protein>
    <submittedName>
        <fullName evidence="1">Uncharacterized protein</fullName>
    </submittedName>
</protein>
<gene>
    <name evidence="1" type="ORF">MGAL_10B009977</name>
</gene>
<dbReference type="EMBL" id="UYJE01002129">
    <property type="protein sequence ID" value="VDI08063.1"/>
    <property type="molecule type" value="Genomic_DNA"/>
</dbReference>
<proteinExistence type="predicted"/>
<dbReference type="AlphaFoldDB" id="A0A8B6CNI8"/>
<comment type="caution">
    <text evidence="1">The sequence shown here is derived from an EMBL/GenBank/DDBJ whole genome shotgun (WGS) entry which is preliminary data.</text>
</comment>
<dbReference type="OrthoDB" id="6155048at2759"/>
<organism evidence="1 2">
    <name type="scientific">Mytilus galloprovincialis</name>
    <name type="common">Mediterranean mussel</name>
    <dbReference type="NCBI Taxonomy" id="29158"/>
    <lineage>
        <taxon>Eukaryota</taxon>
        <taxon>Metazoa</taxon>
        <taxon>Spiralia</taxon>
        <taxon>Lophotrochozoa</taxon>
        <taxon>Mollusca</taxon>
        <taxon>Bivalvia</taxon>
        <taxon>Autobranchia</taxon>
        <taxon>Pteriomorphia</taxon>
        <taxon>Mytilida</taxon>
        <taxon>Mytiloidea</taxon>
        <taxon>Mytilidae</taxon>
        <taxon>Mytilinae</taxon>
        <taxon>Mytilus</taxon>
    </lineage>
</organism>
<sequence length="287" mass="33310">MATRRNNADLLKSAKYMTKEIFHGRNHPKYQMIELYDSIQDRMMPDDVRSLSDKYSSITTSGNPSLGEDFDFILEEKNKQLKSWIPKGGPSDKIWLTVCRNNKILEMIKEHCLKLFQIKSEKQDMGKARSLGIDDAIVVYRMLLRRSDYLGKKGDHVSISGIALDEELTDFSKLALTKRIHLLKTEFLGLPVLPEHCSFRHPVAVTPSEKQKFQSTNSMTVKQLQHEIEKLLDRIEDKFQLDYHKELYQQEVKTKRKAKLVHFLNELKVVMDAQETHSMDLATLLAE</sequence>
<keyword evidence="2" id="KW-1185">Reference proteome</keyword>